<dbReference type="InterPro" id="IPR011545">
    <property type="entry name" value="DEAD/DEAH_box_helicase_dom"/>
</dbReference>
<dbReference type="AlphaFoldDB" id="A0A369J485"/>
<dbReference type="GO" id="GO:0005524">
    <property type="term" value="F:ATP binding"/>
    <property type="evidence" value="ECO:0007669"/>
    <property type="project" value="UniProtKB-KW"/>
</dbReference>
<keyword evidence="12" id="KW-1185">Reference proteome</keyword>
<feature type="region of interest" description="Disordered" evidence="8">
    <location>
        <begin position="747"/>
        <end position="769"/>
    </location>
</feature>
<dbReference type="STRING" id="39966.A0A369J485"/>
<keyword evidence="4" id="KW-0238">DNA-binding</keyword>
<evidence type="ECO:0000256" key="1">
    <source>
        <dbReference type="ARBA" id="ARBA00005446"/>
    </source>
</evidence>
<gene>
    <name evidence="11" type="primary">recQ_4</name>
    <name evidence="11" type="ORF">Hypma_002484</name>
</gene>
<keyword evidence="11" id="KW-0347">Helicase</keyword>
<accession>A0A369J485</accession>
<keyword evidence="5" id="KW-0413">Isomerase</keyword>
<evidence type="ECO:0000313" key="12">
    <source>
        <dbReference type="Proteomes" id="UP000076154"/>
    </source>
</evidence>
<dbReference type="GO" id="GO:0000724">
    <property type="term" value="P:double-strand break repair via homologous recombination"/>
    <property type="evidence" value="ECO:0007669"/>
    <property type="project" value="TreeGrafter"/>
</dbReference>
<keyword evidence="2" id="KW-0547">Nucleotide-binding</keyword>
<proteinExistence type="inferred from homology"/>
<comment type="catalytic activity">
    <reaction evidence="6">
        <text>Couples ATP hydrolysis with the unwinding of duplex DNA by translocating in the 3'-5' direction.</text>
        <dbReference type="EC" id="5.6.2.4"/>
    </reaction>
</comment>
<feature type="domain" description="Helicase ATP-binding" evidence="9">
    <location>
        <begin position="43"/>
        <end position="221"/>
    </location>
</feature>
<comment type="similarity">
    <text evidence="1">Belongs to the helicase family. RecQ subfamily.</text>
</comment>
<dbReference type="Gene3D" id="3.40.50.300">
    <property type="entry name" value="P-loop containing nucleotide triphosphate hydrolases"/>
    <property type="match status" value="2"/>
</dbReference>
<dbReference type="InterPro" id="IPR001650">
    <property type="entry name" value="Helicase_C-like"/>
</dbReference>
<evidence type="ECO:0000259" key="10">
    <source>
        <dbReference type="PROSITE" id="PS51194"/>
    </source>
</evidence>
<evidence type="ECO:0000256" key="3">
    <source>
        <dbReference type="ARBA" id="ARBA00022840"/>
    </source>
</evidence>
<sequence>MAPCHSRVLQWQSSIGRDTVRRIVKERIPEWTEGLRDWQLDVVCRILDGEDVLISTATGDGKSAIFAVPLVVLLELQRQPMYYADLPRRALPMGIVITPTKGLAGNIVFEINKLGVGAIAYCSEVLTEARKTGRHIWKEIASGQWPLVCVDLEHLTAKDWEYISNTELWRKNFTFLCVDEIHLIYEWGADFRPAFRNIGMFARSRCPPNISVFGLSATMEPGLPMSTICDTMGFVAGHFYHLQRTNERPNIHFILQTLTHTLGGETFPDLLAFLSSGRKTVIYCATIELCWRVAVYLWSLLPPGLEKLKRVRLYHAMCWPDENEETIRLIRDDPRCQVVIATIAFAQGFNVKPLLDSVQLGIPSTMNQLVQQEGRIGRDLVSLARSVVLVQAKAIEAAERYMRAHFPSEIGPPTTQVRKTKRNATKKKASKTVHIDHAKARLLVEQGCIIALRNIVYRNPPLEMTARDCIAASRPVPCSRCLPRTNITLDFPASPVDPSLPLLVPFCTPSSLPLPIAPVDIQGKAEHALTAKMRESVTKSLGEFRDIVRKQEKGLDLTGCTPRASYFPASLVTCIVTNLLSINSTEDVANLIPTWTHLPHQCLPLFNLLTQLQMKIRVQRDTARLLWNEKNRLRMKSRREAQKGTSKEDEPSDTDELEASIIDEVALPVNAEGDDGICDNGMEDTVDAAPTEDISAAGPLDITFPGSTVPSKRPALQDDTNGAIPKHARRAVRAPLSSSAIVSQSYRPLYRTRPTRSRGSHVTDENQIL</sequence>
<comment type="caution">
    <text evidence="11">The sequence shown here is derived from an EMBL/GenBank/DDBJ whole genome shotgun (WGS) entry which is preliminary data.</text>
</comment>
<feature type="compositionally biased region" description="Basic and acidic residues" evidence="8">
    <location>
        <begin position="636"/>
        <end position="649"/>
    </location>
</feature>
<keyword evidence="3" id="KW-0067">ATP-binding</keyword>
<dbReference type="GO" id="GO:0005694">
    <property type="term" value="C:chromosome"/>
    <property type="evidence" value="ECO:0007669"/>
    <property type="project" value="TreeGrafter"/>
</dbReference>
<dbReference type="Pfam" id="PF00271">
    <property type="entry name" value="Helicase_C"/>
    <property type="match status" value="1"/>
</dbReference>
<evidence type="ECO:0000256" key="8">
    <source>
        <dbReference type="SAM" id="MobiDB-lite"/>
    </source>
</evidence>
<evidence type="ECO:0000256" key="7">
    <source>
        <dbReference type="ARBA" id="ARBA00034808"/>
    </source>
</evidence>
<evidence type="ECO:0000256" key="2">
    <source>
        <dbReference type="ARBA" id="ARBA00022741"/>
    </source>
</evidence>
<dbReference type="Proteomes" id="UP000076154">
    <property type="component" value="Unassembled WGS sequence"/>
</dbReference>
<dbReference type="EMBL" id="LUEZ02000122">
    <property type="protein sequence ID" value="RDB16841.1"/>
    <property type="molecule type" value="Genomic_DNA"/>
</dbReference>
<dbReference type="Pfam" id="PF00270">
    <property type="entry name" value="DEAD"/>
    <property type="match status" value="1"/>
</dbReference>
<name>A0A369J485_HYPMA</name>
<dbReference type="OrthoDB" id="3260945at2759"/>
<feature type="region of interest" description="Disordered" evidence="8">
    <location>
        <begin position="636"/>
        <end position="656"/>
    </location>
</feature>
<evidence type="ECO:0000313" key="11">
    <source>
        <dbReference type="EMBL" id="RDB16841.1"/>
    </source>
</evidence>
<dbReference type="GO" id="GO:0043138">
    <property type="term" value="F:3'-5' DNA helicase activity"/>
    <property type="evidence" value="ECO:0007669"/>
    <property type="project" value="UniProtKB-EC"/>
</dbReference>
<dbReference type="PANTHER" id="PTHR13710:SF105">
    <property type="entry name" value="ATP-DEPENDENT DNA HELICASE Q1"/>
    <property type="match status" value="1"/>
</dbReference>
<evidence type="ECO:0000256" key="4">
    <source>
        <dbReference type="ARBA" id="ARBA00023125"/>
    </source>
</evidence>
<evidence type="ECO:0000259" key="9">
    <source>
        <dbReference type="PROSITE" id="PS51192"/>
    </source>
</evidence>
<dbReference type="InParanoid" id="A0A369J485"/>
<dbReference type="InterPro" id="IPR014001">
    <property type="entry name" value="Helicase_ATP-bd"/>
</dbReference>
<dbReference type="GO" id="GO:0009378">
    <property type="term" value="F:four-way junction helicase activity"/>
    <property type="evidence" value="ECO:0007669"/>
    <property type="project" value="TreeGrafter"/>
</dbReference>
<evidence type="ECO:0000256" key="6">
    <source>
        <dbReference type="ARBA" id="ARBA00034617"/>
    </source>
</evidence>
<feature type="domain" description="Helicase C-terminal" evidence="10">
    <location>
        <begin position="266"/>
        <end position="418"/>
    </location>
</feature>
<dbReference type="EC" id="5.6.2.4" evidence="7"/>
<evidence type="ECO:0000256" key="5">
    <source>
        <dbReference type="ARBA" id="ARBA00023235"/>
    </source>
</evidence>
<keyword evidence="11" id="KW-0378">Hydrolase</keyword>
<dbReference type="PANTHER" id="PTHR13710">
    <property type="entry name" value="DNA HELICASE RECQ FAMILY MEMBER"/>
    <property type="match status" value="1"/>
</dbReference>
<dbReference type="SMART" id="SM00487">
    <property type="entry name" value="DEXDc"/>
    <property type="match status" value="1"/>
</dbReference>
<dbReference type="SUPFAM" id="SSF52540">
    <property type="entry name" value="P-loop containing nucleoside triphosphate hydrolases"/>
    <property type="match status" value="1"/>
</dbReference>
<protein>
    <recommendedName>
        <fullName evidence="7">DNA 3'-5' helicase</fullName>
        <ecNumber evidence="7">5.6.2.4</ecNumber>
    </recommendedName>
</protein>
<dbReference type="GO" id="GO:0005737">
    <property type="term" value="C:cytoplasm"/>
    <property type="evidence" value="ECO:0007669"/>
    <property type="project" value="TreeGrafter"/>
</dbReference>
<dbReference type="GO" id="GO:0003677">
    <property type="term" value="F:DNA binding"/>
    <property type="evidence" value="ECO:0007669"/>
    <property type="project" value="UniProtKB-KW"/>
</dbReference>
<reference evidence="11" key="1">
    <citation type="submission" date="2018-04" db="EMBL/GenBank/DDBJ databases">
        <title>Whole genome sequencing of Hypsizygus marmoreus.</title>
        <authorList>
            <person name="Choi I.-G."/>
            <person name="Min B."/>
            <person name="Kim J.-G."/>
            <person name="Kim S."/>
            <person name="Oh Y.-L."/>
            <person name="Kong W.-S."/>
            <person name="Park H."/>
            <person name="Jeong J."/>
            <person name="Song E.-S."/>
        </authorList>
    </citation>
    <scope>NUCLEOTIDE SEQUENCE [LARGE SCALE GENOMIC DNA]</scope>
    <source>
        <strain evidence="11">51987-8</strain>
    </source>
</reference>
<dbReference type="InterPro" id="IPR027417">
    <property type="entry name" value="P-loop_NTPase"/>
</dbReference>
<dbReference type="PROSITE" id="PS51192">
    <property type="entry name" value="HELICASE_ATP_BIND_1"/>
    <property type="match status" value="1"/>
</dbReference>
<dbReference type="PROSITE" id="PS51194">
    <property type="entry name" value="HELICASE_CTER"/>
    <property type="match status" value="1"/>
</dbReference>
<organism evidence="11 12">
    <name type="scientific">Hypsizygus marmoreus</name>
    <name type="common">White beech mushroom</name>
    <name type="synonym">Agaricus marmoreus</name>
    <dbReference type="NCBI Taxonomy" id="39966"/>
    <lineage>
        <taxon>Eukaryota</taxon>
        <taxon>Fungi</taxon>
        <taxon>Dikarya</taxon>
        <taxon>Basidiomycota</taxon>
        <taxon>Agaricomycotina</taxon>
        <taxon>Agaricomycetes</taxon>
        <taxon>Agaricomycetidae</taxon>
        <taxon>Agaricales</taxon>
        <taxon>Tricholomatineae</taxon>
        <taxon>Lyophyllaceae</taxon>
        <taxon>Hypsizygus</taxon>
    </lineage>
</organism>